<dbReference type="AlphaFoldDB" id="A0A7S2DZL2"/>
<proteinExistence type="predicted"/>
<organism evidence="2">
    <name type="scientific">Octactis speculum</name>
    <dbReference type="NCBI Taxonomy" id="3111310"/>
    <lineage>
        <taxon>Eukaryota</taxon>
        <taxon>Sar</taxon>
        <taxon>Stramenopiles</taxon>
        <taxon>Ochrophyta</taxon>
        <taxon>Dictyochophyceae</taxon>
        <taxon>Dictyochales</taxon>
        <taxon>Dictyochaceae</taxon>
        <taxon>Octactis</taxon>
    </lineage>
</organism>
<feature type="region of interest" description="Disordered" evidence="1">
    <location>
        <begin position="367"/>
        <end position="389"/>
    </location>
</feature>
<gene>
    <name evidence="2" type="ORF">DSPE1174_LOCUS26759</name>
</gene>
<sequence length="763" mass="85059">MTHLLLQTPLLVPNMPPSARHNRCHAIFKRKAKEAYLPTASVMRGVVEHLQRKAEQDWRRLLDLTKLSEMELSLTMHLMLHELGAISSTIAVSAARRGPLGDDGRGERERAVAEFKLYQIVGQCVGYSFMAGKNARLSAVLDKLQKGCTTQQLVKCIGDSAWALIVKENDENDENNNNNNNSNNRNRNNPEPKHKKQQHHQQRQATTTWPVISYAVLENTWMQRPLPSPDHLKACFFAIDIDQSETNEGKLPLRDRFPALATILGNEDELALLQDLPVITEWMSLLFQLYPPNSLTREAAAMTTNAEAASLLDTHTDIHGADELLERYCVAFNRCFPRVKYLYECQKNPFLHEDGCGVDLSGGRGLGDNNDSTHGNDGSDNSHSNEMSPSTPICFSLPSMLFGDNDASGLCTLKTLSWLQDTHNRILGELLTEQGTSNTTTSHNTAVGTRTNARTRNNGSDSGNRLLLPTTLETPVLVVRRQLLHYAREENLVPLAIKYASDGGGSEPRVLTYDWQSIEAELVEEVSRGCEPIQLQVRHFAFGGEVRASGQLRVVAARMTSQVLPRSIIDAILSEVDTKGRLTRLVRLIEDVLRCLASLTHSRGGAAQFDQTTSGMLLRTFAIETLLVPPQRWASIVPNTASDHVVLNQVVPLYLRLENLVGGRGALDSIALAYREPLNDDLEQELSKAVERLDVLVVLPALREFMSEQLVKETWDAGAELKEYLSYSSEIISDDLSFHATFPETIRLCHTLACYQFLLNNSL</sequence>
<feature type="compositionally biased region" description="Low complexity" evidence="1">
    <location>
        <begin position="175"/>
        <end position="189"/>
    </location>
</feature>
<feature type="region of interest" description="Disordered" evidence="1">
    <location>
        <begin position="436"/>
        <end position="466"/>
    </location>
</feature>
<reference evidence="2" key="1">
    <citation type="submission" date="2021-01" db="EMBL/GenBank/DDBJ databases">
        <authorList>
            <person name="Corre E."/>
            <person name="Pelletier E."/>
            <person name="Niang G."/>
            <person name="Scheremetjew M."/>
            <person name="Finn R."/>
            <person name="Kale V."/>
            <person name="Holt S."/>
            <person name="Cochrane G."/>
            <person name="Meng A."/>
            <person name="Brown T."/>
            <person name="Cohen L."/>
        </authorList>
    </citation>
    <scope>NUCLEOTIDE SEQUENCE</scope>
    <source>
        <strain evidence="2">CCMP1381</strain>
    </source>
</reference>
<protein>
    <submittedName>
        <fullName evidence="2">Uncharacterized protein</fullName>
    </submittedName>
</protein>
<evidence type="ECO:0000256" key="1">
    <source>
        <dbReference type="SAM" id="MobiDB-lite"/>
    </source>
</evidence>
<feature type="compositionally biased region" description="Polar residues" evidence="1">
    <location>
        <begin position="369"/>
        <end position="389"/>
    </location>
</feature>
<feature type="compositionally biased region" description="Polar residues" evidence="1">
    <location>
        <begin position="436"/>
        <end position="463"/>
    </location>
</feature>
<evidence type="ECO:0000313" key="2">
    <source>
        <dbReference type="EMBL" id="CAD9468894.1"/>
    </source>
</evidence>
<feature type="region of interest" description="Disordered" evidence="1">
    <location>
        <begin position="169"/>
        <end position="206"/>
    </location>
</feature>
<name>A0A7S2DZL2_9STRA</name>
<accession>A0A7S2DZL2</accession>
<feature type="compositionally biased region" description="Basic residues" evidence="1">
    <location>
        <begin position="193"/>
        <end position="202"/>
    </location>
</feature>
<dbReference type="EMBL" id="HBGS01051760">
    <property type="protein sequence ID" value="CAD9468894.1"/>
    <property type="molecule type" value="Transcribed_RNA"/>
</dbReference>